<dbReference type="Proteomes" id="UP001469553">
    <property type="component" value="Unassembled WGS sequence"/>
</dbReference>
<gene>
    <name evidence="1" type="ORF">AMECASPLE_024705</name>
</gene>
<reference evidence="1 2" key="1">
    <citation type="submission" date="2021-06" db="EMBL/GenBank/DDBJ databases">
        <authorList>
            <person name="Palmer J.M."/>
        </authorList>
    </citation>
    <scope>NUCLEOTIDE SEQUENCE [LARGE SCALE GENOMIC DNA]</scope>
    <source>
        <strain evidence="1 2">AS_MEX2019</strain>
        <tissue evidence="1">Muscle</tissue>
    </source>
</reference>
<accession>A0ABV0Y4R7</accession>
<comment type="caution">
    <text evidence="1">The sequence shown here is derived from an EMBL/GenBank/DDBJ whole genome shotgun (WGS) entry which is preliminary data.</text>
</comment>
<name>A0ABV0Y4R7_9TELE</name>
<protein>
    <submittedName>
        <fullName evidence="1">Uncharacterized protein</fullName>
    </submittedName>
</protein>
<evidence type="ECO:0000313" key="1">
    <source>
        <dbReference type="EMBL" id="MEQ2288634.1"/>
    </source>
</evidence>
<proteinExistence type="predicted"/>
<organism evidence="1 2">
    <name type="scientific">Ameca splendens</name>
    <dbReference type="NCBI Taxonomy" id="208324"/>
    <lineage>
        <taxon>Eukaryota</taxon>
        <taxon>Metazoa</taxon>
        <taxon>Chordata</taxon>
        <taxon>Craniata</taxon>
        <taxon>Vertebrata</taxon>
        <taxon>Euteleostomi</taxon>
        <taxon>Actinopterygii</taxon>
        <taxon>Neopterygii</taxon>
        <taxon>Teleostei</taxon>
        <taxon>Neoteleostei</taxon>
        <taxon>Acanthomorphata</taxon>
        <taxon>Ovalentaria</taxon>
        <taxon>Atherinomorphae</taxon>
        <taxon>Cyprinodontiformes</taxon>
        <taxon>Goodeidae</taxon>
        <taxon>Ameca</taxon>
    </lineage>
</organism>
<evidence type="ECO:0000313" key="2">
    <source>
        <dbReference type="Proteomes" id="UP001469553"/>
    </source>
</evidence>
<dbReference type="EMBL" id="JAHRIP010021185">
    <property type="protein sequence ID" value="MEQ2288634.1"/>
    <property type="molecule type" value="Genomic_DNA"/>
</dbReference>
<keyword evidence="2" id="KW-1185">Reference proteome</keyword>
<sequence length="96" mass="10576">MSSGRILPLLQAQQEAVEEWVIFHGGHERGHEQRHCMHHSVMTSEAAATVNKASMTNRKPREEASTSKCDADYARCSFCDAKRKASSGNTSEESPG</sequence>